<dbReference type="EMBL" id="JACAZH010000009">
    <property type="protein sequence ID" value="KAF7359072.1"/>
    <property type="molecule type" value="Genomic_DNA"/>
</dbReference>
<protein>
    <submittedName>
        <fullName evidence="2">Uncharacterized protein</fullName>
    </submittedName>
</protein>
<name>A0A8H6YH88_9AGAR</name>
<dbReference type="Proteomes" id="UP000623467">
    <property type="component" value="Unassembled WGS sequence"/>
</dbReference>
<proteinExistence type="predicted"/>
<reference evidence="2" key="1">
    <citation type="submission" date="2020-05" db="EMBL/GenBank/DDBJ databases">
        <title>Mycena genomes resolve the evolution of fungal bioluminescence.</title>
        <authorList>
            <person name="Tsai I.J."/>
        </authorList>
    </citation>
    <scope>NUCLEOTIDE SEQUENCE</scope>
    <source>
        <strain evidence="2">160909Yilan</strain>
    </source>
</reference>
<evidence type="ECO:0000313" key="2">
    <source>
        <dbReference type="EMBL" id="KAF7359072.1"/>
    </source>
</evidence>
<keyword evidence="3" id="KW-1185">Reference proteome</keyword>
<dbReference type="AlphaFoldDB" id="A0A8H6YH88"/>
<sequence>MTSIGASDGESPAFVASSPPFPGSQSYCAAQTTASDNTDLVLSFGGQDRFVVPVHQYLGQREWTHGPCVRAGHKPPKLRVLLVQRSHHQGDTRMS</sequence>
<gene>
    <name evidence="2" type="ORF">MSAN_01248300</name>
</gene>
<evidence type="ECO:0000313" key="3">
    <source>
        <dbReference type="Proteomes" id="UP000623467"/>
    </source>
</evidence>
<feature type="region of interest" description="Disordered" evidence="1">
    <location>
        <begin position="1"/>
        <end position="29"/>
    </location>
</feature>
<organism evidence="2 3">
    <name type="scientific">Mycena sanguinolenta</name>
    <dbReference type="NCBI Taxonomy" id="230812"/>
    <lineage>
        <taxon>Eukaryota</taxon>
        <taxon>Fungi</taxon>
        <taxon>Dikarya</taxon>
        <taxon>Basidiomycota</taxon>
        <taxon>Agaricomycotina</taxon>
        <taxon>Agaricomycetes</taxon>
        <taxon>Agaricomycetidae</taxon>
        <taxon>Agaricales</taxon>
        <taxon>Marasmiineae</taxon>
        <taxon>Mycenaceae</taxon>
        <taxon>Mycena</taxon>
    </lineage>
</organism>
<evidence type="ECO:0000256" key="1">
    <source>
        <dbReference type="SAM" id="MobiDB-lite"/>
    </source>
</evidence>
<comment type="caution">
    <text evidence="2">The sequence shown here is derived from an EMBL/GenBank/DDBJ whole genome shotgun (WGS) entry which is preliminary data.</text>
</comment>
<accession>A0A8H6YH88</accession>